<dbReference type="InterPro" id="IPR003770">
    <property type="entry name" value="MLTG-like"/>
</dbReference>
<comment type="function">
    <text evidence="7">Functions as a peptidoglycan terminase that cleaves nascent peptidoglycan strands endolytically to terminate their elongation.</text>
</comment>
<evidence type="ECO:0000256" key="6">
    <source>
        <dbReference type="ARBA" id="ARBA00023316"/>
    </source>
</evidence>
<gene>
    <name evidence="7" type="primary">mltG</name>
    <name evidence="8" type="ORF">CEY15_00885</name>
</gene>
<organism evidence="8 9">
    <name type="scientific">Dietzia natronolimnaea</name>
    <dbReference type="NCBI Taxonomy" id="161920"/>
    <lineage>
        <taxon>Bacteria</taxon>
        <taxon>Bacillati</taxon>
        <taxon>Actinomycetota</taxon>
        <taxon>Actinomycetes</taxon>
        <taxon>Mycobacteriales</taxon>
        <taxon>Dietziaceae</taxon>
        <taxon>Dietzia</taxon>
    </lineage>
</organism>
<dbReference type="GO" id="GO:0071555">
    <property type="term" value="P:cell wall organization"/>
    <property type="evidence" value="ECO:0007669"/>
    <property type="project" value="UniProtKB-KW"/>
</dbReference>
<dbReference type="Proteomes" id="UP000218810">
    <property type="component" value="Unassembled WGS sequence"/>
</dbReference>
<dbReference type="HAMAP" id="MF_02065">
    <property type="entry name" value="MltG"/>
    <property type="match status" value="1"/>
</dbReference>
<keyword evidence="3 7" id="KW-1133">Transmembrane helix</keyword>
<sequence length="390" mass="41501">MSAARARSRTSGTIRFILLAAVVGVVLAFAAMVYRATSSEVSAAPDFEGGGVGTALLHVEPGDTLGVVGDRLYDIGTVASTRAFIGAASGTSVEGIQPGYYQVRQEMSAASAVEALSDPRSRVGYMDVNPGGRLLDTVVVGGGTEKGIFTLIADATCLRDLDQPDAPPMCRLPQEIVDAAVQADPAELGVPDWAINEVRGAPDPVRRLEGLIAPGVHNINPQAEPVEILRQLIDSSTEAYDATGLVPSAERIGLTPYQVVTAASLVEKEGTLEDFDKIARVILNRLDEPMRLQFDSTVNYALADQEIATTDADRAAVTPWNTYAMDGLPYGPIGSPGLDALRAMENPAEGQWKYFVTVDMQGTTRFADEYPEHERYQSEAIANGVLSSGR</sequence>
<evidence type="ECO:0000256" key="5">
    <source>
        <dbReference type="ARBA" id="ARBA00023239"/>
    </source>
</evidence>
<reference evidence="9" key="1">
    <citation type="submission" date="2017-09" db="EMBL/GenBank/DDBJ databases">
        <authorList>
            <person name="Zhang Y."/>
            <person name="Huang X."/>
            <person name="Liu J."/>
            <person name="Lu L."/>
            <person name="Peng K."/>
        </authorList>
    </citation>
    <scope>NUCLEOTIDE SEQUENCE [LARGE SCALE GENOMIC DNA]</scope>
    <source>
        <strain evidence="9">S-XJ-1</strain>
    </source>
</reference>
<dbReference type="Pfam" id="PF02618">
    <property type="entry name" value="YceG"/>
    <property type="match status" value="1"/>
</dbReference>
<accession>A0A2A2WU84</accession>
<protein>
    <recommendedName>
        <fullName evidence="7">Endolytic murein transglycosylase</fullName>
        <ecNumber evidence="7">4.2.2.29</ecNumber>
    </recommendedName>
    <alternativeName>
        <fullName evidence="7">Peptidoglycan lytic transglycosylase</fullName>
    </alternativeName>
    <alternativeName>
        <fullName evidence="7">Peptidoglycan polymerization terminase</fullName>
    </alternativeName>
</protein>
<dbReference type="GO" id="GO:0009252">
    <property type="term" value="P:peptidoglycan biosynthetic process"/>
    <property type="evidence" value="ECO:0007669"/>
    <property type="project" value="UniProtKB-UniRule"/>
</dbReference>
<feature type="site" description="Important for catalytic activity" evidence="7">
    <location>
        <position position="269"/>
    </location>
</feature>
<evidence type="ECO:0000313" key="8">
    <source>
        <dbReference type="EMBL" id="PAY24767.1"/>
    </source>
</evidence>
<dbReference type="GO" id="GO:0008932">
    <property type="term" value="F:lytic endotransglycosylase activity"/>
    <property type="evidence" value="ECO:0007669"/>
    <property type="project" value="UniProtKB-UniRule"/>
</dbReference>
<dbReference type="EMBL" id="NTGA01000002">
    <property type="protein sequence ID" value="PAY24767.1"/>
    <property type="molecule type" value="Genomic_DNA"/>
</dbReference>
<keyword evidence="9" id="KW-1185">Reference proteome</keyword>
<comment type="subcellular location">
    <subcellularLocation>
        <location evidence="7">Cell membrane</location>
        <topology evidence="7">Single-pass membrane protein</topology>
    </subcellularLocation>
</comment>
<evidence type="ECO:0000256" key="4">
    <source>
        <dbReference type="ARBA" id="ARBA00023136"/>
    </source>
</evidence>
<evidence type="ECO:0000256" key="1">
    <source>
        <dbReference type="ARBA" id="ARBA00022475"/>
    </source>
</evidence>
<name>A0A2A2WU84_9ACTN</name>
<keyword evidence="5 7" id="KW-0456">Lyase</keyword>
<dbReference type="OrthoDB" id="9814591at2"/>
<evidence type="ECO:0000256" key="7">
    <source>
        <dbReference type="HAMAP-Rule" id="MF_02065"/>
    </source>
</evidence>
<evidence type="ECO:0000313" key="9">
    <source>
        <dbReference type="Proteomes" id="UP000218810"/>
    </source>
</evidence>
<comment type="catalytic activity">
    <reaction evidence="7">
        <text>a peptidoglycan chain = a peptidoglycan chain with N-acetyl-1,6-anhydromuramyl-[peptide] at the reducing end + a peptidoglycan chain with N-acetylglucosamine at the non-reducing end.</text>
        <dbReference type="EC" id="4.2.2.29"/>
    </reaction>
</comment>
<keyword evidence="6 7" id="KW-0961">Cell wall biogenesis/degradation</keyword>
<dbReference type="PANTHER" id="PTHR30518">
    <property type="entry name" value="ENDOLYTIC MUREIN TRANSGLYCOSYLASE"/>
    <property type="match status" value="1"/>
</dbReference>
<feature type="transmembrane region" description="Helical" evidence="7">
    <location>
        <begin position="12"/>
        <end position="34"/>
    </location>
</feature>
<dbReference type="GO" id="GO:0005886">
    <property type="term" value="C:plasma membrane"/>
    <property type="evidence" value="ECO:0007669"/>
    <property type="project" value="UniProtKB-SubCell"/>
</dbReference>
<dbReference type="EC" id="4.2.2.29" evidence="7"/>
<keyword evidence="4 7" id="KW-0472">Membrane</keyword>
<keyword evidence="1 7" id="KW-1003">Cell membrane</keyword>
<dbReference type="AlphaFoldDB" id="A0A2A2WU84"/>
<evidence type="ECO:0000256" key="2">
    <source>
        <dbReference type="ARBA" id="ARBA00022692"/>
    </source>
</evidence>
<dbReference type="PANTHER" id="PTHR30518:SF2">
    <property type="entry name" value="ENDOLYTIC MUREIN TRANSGLYCOSYLASE"/>
    <property type="match status" value="1"/>
</dbReference>
<dbReference type="Gene3D" id="3.30.1490.480">
    <property type="entry name" value="Endolytic murein transglycosylase"/>
    <property type="match status" value="1"/>
</dbReference>
<comment type="similarity">
    <text evidence="7">Belongs to the transglycosylase MltG family.</text>
</comment>
<proteinExistence type="inferred from homology"/>
<comment type="caution">
    <text evidence="8">The sequence shown here is derived from an EMBL/GenBank/DDBJ whole genome shotgun (WGS) entry which is preliminary data.</text>
</comment>
<evidence type="ECO:0000256" key="3">
    <source>
        <dbReference type="ARBA" id="ARBA00022989"/>
    </source>
</evidence>
<dbReference type="RefSeq" id="WP_017836859.1">
    <property type="nucleotide sequence ID" value="NZ_NTGA01000002.1"/>
</dbReference>
<keyword evidence="2 7" id="KW-0812">Transmembrane</keyword>